<evidence type="ECO:0000313" key="1">
    <source>
        <dbReference type="EMBL" id="VAW61133.1"/>
    </source>
</evidence>
<evidence type="ECO:0008006" key="2">
    <source>
        <dbReference type="Google" id="ProtNLM"/>
    </source>
</evidence>
<organism evidence="1">
    <name type="scientific">hydrothermal vent metagenome</name>
    <dbReference type="NCBI Taxonomy" id="652676"/>
    <lineage>
        <taxon>unclassified sequences</taxon>
        <taxon>metagenomes</taxon>
        <taxon>ecological metagenomes</taxon>
    </lineage>
</organism>
<name>A0A3B0X9R4_9ZZZZ</name>
<proteinExistence type="predicted"/>
<gene>
    <name evidence="1" type="ORF">MNBD_GAMMA11-298</name>
</gene>
<protein>
    <recommendedName>
        <fullName evidence="2">Transposase IS4-like domain-containing protein</fullName>
    </recommendedName>
</protein>
<accession>A0A3B0X9R4</accession>
<sequence>MLILCVQLIFSGLSSERSRFITYACIEKGNPSDKDLFVPVLNAHQENYDDLLEATVADGGYASQANISKGRDL</sequence>
<reference evidence="1" key="1">
    <citation type="submission" date="2018-06" db="EMBL/GenBank/DDBJ databases">
        <authorList>
            <person name="Zhirakovskaya E."/>
        </authorList>
    </citation>
    <scope>NUCLEOTIDE SEQUENCE</scope>
</reference>
<dbReference type="EMBL" id="UOFG01000139">
    <property type="protein sequence ID" value="VAW61133.1"/>
    <property type="molecule type" value="Genomic_DNA"/>
</dbReference>
<dbReference type="AlphaFoldDB" id="A0A3B0X9R4"/>